<protein>
    <recommendedName>
        <fullName evidence="1">FAS1 domain-containing protein</fullName>
    </recommendedName>
</protein>
<dbReference type="RefSeq" id="WP_188949879.1">
    <property type="nucleotide sequence ID" value="NZ_BMIB01000001.1"/>
</dbReference>
<dbReference type="Pfam" id="PF02469">
    <property type="entry name" value="Fasciclin"/>
    <property type="match status" value="2"/>
</dbReference>
<name>A0A917MQ76_9BACT</name>
<comment type="caution">
    <text evidence="2">The sequence shown here is derived from an EMBL/GenBank/DDBJ whole genome shotgun (WGS) entry which is preliminary data.</text>
</comment>
<dbReference type="EMBL" id="BMIB01000001">
    <property type="protein sequence ID" value="GGH57532.1"/>
    <property type="molecule type" value="Genomic_DNA"/>
</dbReference>
<dbReference type="PROSITE" id="PS51257">
    <property type="entry name" value="PROKAR_LIPOPROTEIN"/>
    <property type="match status" value="1"/>
</dbReference>
<sequence length="558" mass="61997">MKIRMLKPVFVMVVILTAGIFSCQKINIVTTTTTATNLVGYMEKDPATYSEFLKIIERSGTSSYLNAYGAYTLFAPNNAAVKTYLQLIGKTSVEEIDPDQLKLLVKYHLLSDTIRTPQFTDGKLPVPTMHGEYLITGVKNTDGVSRYVVNRSAVVLTPDVRVGNGILHTTDHVLIPAQKTIAKLLEENTSYSIFTQALKATGYFKTLDTLVYLNDTTARWLTVLAQKDAVFQAAGIASYEALKARYSNLGDPMQPKDSLHLYVGYHILSGLKYVADLVSAPAHETLAPQEVVLTALRGDTLRINEETVAGVFEKGVDVNRNSSDLSATNGVLHDVSAEVYIKVRKPTPVYFDVADQPEIRKLTAKFRKVGNFVTFNLGDLADITWSAGTVTYNCYAPDPTKGAYYWNDWITPSSLRTRAGQNNWIQFKTPVVIKGKYKIWVSYRRDAGGINCQVYFNDVLMPRLINFNDYRYGASTITDEELQSQGWKRYSATAAFNNTVMGCKMVGTADVTTTGRHLIKFVPTGDVGGNTNIDMIHLIPEDMDQFKPRFASDGSLVY</sequence>
<feature type="domain" description="FAS1" evidence="1">
    <location>
        <begin position="178"/>
        <end position="339"/>
    </location>
</feature>
<dbReference type="AlphaFoldDB" id="A0A917MQ76"/>
<dbReference type="SUPFAM" id="SSF82153">
    <property type="entry name" value="FAS1 domain"/>
    <property type="match status" value="2"/>
</dbReference>
<dbReference type="PROSITE" id="PS50213">
    <property type="entry name" value="FAS1"/>
    <property type="match status" value="2"/>
</dbReference>
<organism evidence="2 3">
    <name type="scientific">Filimonas zeae</name>
    <dbReference type="NCBI Taxonomy" id="1737353"/>
    <lineage>
        <taxon>Bacteria</taxon>
        <taxon>Pseudomonadati</taxon>
        <taxon>Bacteroidota</taxon>
        <taxon>Chitinophagia</taxon>
        <taxon>Chitinophagales</taxon>
        <taxon>Chitinophagaceae</taxon>
        <taxon>Filimonas</taxon>
    </lineage>
</organism>
<dbReference type="PANTHER" id="PTHR10900:SF77">
    <property type="entry name" value="FI19380P1"/>
    <property type="match status" value="1"/>
</dbReference>
<reference evidence="2" key="2">
    <citation type="submission" date="2020-09" db="EMBL/GenBank/DDBJ databases">
        <authorList>
            <person name="Sun Q."/>
            <person name="Zhou Y."/>
        </authorList>
    </citation>
    <scope>NUCLEOTIDE SEQUENCE</scope>
    <source>
        <strain evidence="2">CGMCC 1.15290</strain>
    </source>
</reference>
<proteinExistence type="predicted"/>
<dbReference type="Gene3D" id="2.30.180.10">
    <property type="entry name" value="FAS1 domain"/>
    <property type="match status" value="2"/>
</dbReference>
<dbReference type="InterPro" id="IPR050904">
    <property type="entry name" value="Adhesion/Biosynth-related"/>
</dbReference>
<evidence type="ECO:0000313" key="2">
    <source>
        <dbReference type="EMBL" id="GGH57532.1"/>
    </source>
</evidence>
<dbReference type="Proteomes" id="UP000627292">
    <property type="component" value="Unassembled WGS sequence"/>
</dbReference>
<dbReference type="InterPro" id="IPR036378">
    <property type="entry name" value="FAS1_dom_sf"/>
</dbReference>
<accession>A0A917MQ76</accession>
<evidence type="ECO:0000259" key="1">
    <source>
        <dbReference type="PROSITE" id="PS50213"/>
    </source>
</evidence>
<keyword evidence="3" id="KW-1185">Reference proteome</keyword>
<dbReference type="PANTHER" id="PTHR10900">
    <property type="entry name" value="PERIOSTIN-RELATED"/>
    <property type="match status" value="1"/>
</dbReference>
<gene>
    <name evidence="2" type="ORF">GCM10011379_02330</name>
</gene>
<dbReference type="SMART" id="SM00554">
    <property type="entry name" value="FAS1"/>
    <property type="match status" value="2"/>
</dbReference>
<evidence type="ECO:0000313" key="3">
    <source>
        <dbReference type="Proteomes" id="UP000627292"/>
    </source>
</evidence>
<dbReference type="InterPro" id="IPR000782">
    <property type="entry name" value="FAS1_domain"/>
</dbReference>
<feature type="domain" description="FAS1" evidence="1">
    <location>
        <begin position="36"/>
        <end position="174"/>
    </location>
</feature>
<reference evidence="2" key="1">
    <citation type="journal article" date="2014" name="Int. J. Syst. Evol. Microbiol.">
        <title>Complete genome sequence of Corynebacterium casei LMG S-19264T (=DSM 44701T), isolated from a smear-ripened cheese.</title>
        <authorList>
            <consortium name="US DOE Joint Genome Institute (JGI-PGF)"/>
            <person name="Walter F."/>
            <person name="Albersmeier A."/>
            <person name="Kalinowski J."/>
            <person name="Ruckert C."/>
        </authorList>
    </citation>
    <scope>NUCLEOTIDE SEQUENCE</scope>
    <source>
        <strain evidence="2">CGMCC 1.15290</strain>
    </source>
</reference>